<dbReference type="AlphaFoldDB" id="A0A9W9HV80"/>
<dbReference type="OrthoDB" id="5597238at2759"/>
<dbReference type="Proteomes" id="UP001149163">
    <property type="component" value="Unassembled WGS sequence"/>
</dbReference>
<protein>
    <submittedName>
        <fullName evidence="3">Uncharacterized protein</fullName>
    </submittedName>
</protein>
<feature type="region of interest" description="Disordered" evidence="1">
    <location>
        <begin position="107"/>
        <end position="152"/>
    </location>
</feature>
<organism evidence="3 4">
    <name type="scientific">Penicillium canariense</name>
    <dbReference type="NCBI Taxonomy" id="189055"/>
    <lineage>
        <taxon>Eukaryota</taxon>
        <taxon>Fungi</taxon>
        <taxon>Dikarya</taxon>
        <taxon>Ascomycota</taxon>
        <taxon>Pezizomycotina</taxon>
        <taxon>Eurotiomycetes</taxon>
        <taxon>Eurotiomycetidae</taxon>
        <taxon>Eurotiales</taxon>
        <taxon>Aspergillaceae</taxon>
        <taxon>Penicillium</taxon>
    </lineage>
</organism>
<keyword evidence="2" id="KW-0732">Signal</keyword>
<proteinExistence type="predicted"/>
<name>A0A9W9HV80_9EURO</name>
<accession>A0A9W9HV80</accession>
<comment type="caution">
    <text evidence="3">The sequence shown here is derived from an EMBL/GenBank/DDBJ whole genome shotgun (WGS) entry which is preliminary data.</text>
</comment>
<keyword evidence="4" id="KW-1185">Reference proteome</keyword>
<reference evidence="3" key="2">
    <citation type="journal article" date="2023" name="IMA Fungus">
        <title>Comparative genomic study of the Penicillium genus elucidates a diverse pangenome and 15 lateral gene transfer events.</title>
        <authorList>
            <person name="Petersen C."/>
            <person name="Sorensen T."/>
            <person name="Nielsen M.R."/>
            <person name="Sondergaard T.E."/>
            <person name="Sorensen J.L."/>
            <person name="Fitzpatrick D.A."/>
            <person name="Frisvad J.C."/>
            <person name="Nielsen K.L."/>
        </authorList>
    </citation>
    <scope>NUCLEOTIDE SEQUENCE</scope>
    <source>
        <strain evidence="3">IBT 26290</strain>
    </source>
</reference>
<evidence type="ECO:0000313" key="3">
    <source>
        <dbReference type="EMBL" id="KAJ5156950.1"/>
    </source>
</evidence>
<evidence type="ECO:0000256" key="2">
    <source>
        <dbReference type="SAM" id="SignalP"/>
    </source>
</evidence>
<dbReference type="GeneID" id="81429350"/>
<evidence type="ECO:0000256" key="1">
    <source>
        <dbReference type="SAM" id="MobiDB-lite"/>
    </source>
</evidence>
<evidence type="ECO:0000313" key="4">
    <source>
        <dbReference type="Proteomes" id="UP001149163"/>
    </source>
</evidence>
<feature type="signal peptide" evidence="2">
    <location>
        <begin position="1"/>
        <end position="23"/>
    </location>
</feature>
<feature type="chain" id="PRO_5040993635" evidence="2">
    <location>
        <begin position="24"/>
        <end position="181"/>
    </location>
</feature>
<dbReference type="RefSeq" id="XP_056539939.1">
    <property type="nucleotide sequence ID" value="XM_056690174.1"/>
</dbReference>
<dbReference type="EMBL" id="JAPQKN010000006">
    <property type="protein sequence ID" value="KAJ5156950.1"/>
    <property type="molecule type" value="Genomic_DNA"/>
</dbReference>
<gene>
    <name evidence="3" type="ORF">N7482_008050</name>
</gene>
<reference evidence="3" key="1">
    <citation type="submission" date="2022-11" db="EMBL/GenBank/DDBJ databases">
        <authorList>
            <person name="Petersen C."/>
        </authorList>
    </citation>
    <scope>NUCLEOTIDE SEQUENCE</scope>
    <source>
        <strain evidence="3">IBT 26290</strain>
    </source>
</reference>
<sequence length="181" mass="17526">MKLNLFALSALLALAAAADTTTAETSTTTVSAEVQCAKKCDAKDLCCIAECYKVPCPSENQANDTNSCVAACPQGSGSAADTKKYADCEQNCFNSHFFPATGAAAATNTASSGSSGTTASGSSATETGSSSSNSNKGVSSTSGSATGTSTGAVQSTGAAANVKLGASGAGLFGLVLAAFAL</sequence>